<evidence type="ECO:0000313" key="8">
    <source>
        <dbReference type="EMBL" id="CAE7201059.1"/>
    </source>
</evidence>
<evidence type="ECO:0000313" key="9">
    <source>
        <dbReference type="Proteomes" id="UP000604046"/>
    </source>
</evidence>
<proteinExistence type="inferred from homology"/>
<keyword evidence="9" id="KW-1185">Reference proteome</keyword>
<evidence type="ECO:0000256" key="4">
    <source>
        <dbReference type="ARBA" id="ARBA00022701"/>
    </source>
</evidence>
<dbReference type="GO" id="GO:0043015">
    <property type="term" value="F:gamma-tubulin binding"/>
    <property type="evidence" value="ECO:0007669"/>
    <property type="project" value="InterPro"/>
</dbReference>
<dbReference type="GO" id="GO:0051011">
    <property type="term" value="F:microtubule minus-end binding"/>
    <property type="evidence" value="ECO:0007669"/>
    <property type="project" value="TreeGrafter"/>
</dbReference>
<evidence type="ECO:0000256" key="2">
    <source>
        <dbReference type="ARBA" id="ARBA00010337"/>
    </source>
</evidence>
<dbReference type="EMBL" id="CAJNDS010000391">
    <property type="protein sequence ID" value="CAE7201059.1"/>
    <property type="molecule type" value="Genomic_DNA"/>
</dbReference>
<gene>
    <name evidence="8" type="primary">GCP3</name>
    <name evidence="8" type="ORF">SNAT2548_LOCUS6001</name>
</gene>
<comment type="subcellular location">
    <subcellularLocation>
        <location evidence="1">Cytoplasm</location>
        <location evidence="1">Cytoskeleton</location>
    </subcellularLocation>
</comment>
<dbReference type="PANTHER" id="PTHR19302:SF14">
    <property type="entry name" value="GAMMA-TUBULIN COMPLEX COMPONENT 3"/>
    <property type="match status" value="1"/>
</dbReference>
<feature type="domain" description="Gamma tubulin complex component protein N-terminal" evidence="7">
    <location>
        <begin position="153"/>
        <end position="450"/>
    </location>
</feature>
<evidence type="ECO:0000256" key="1">
    <source>
        <dbReference type="ARBA" id="ARBA00004245"/>
    </source>
</evidence>
<dbReference type="InterPro" id="IPR041470">
    <property type="entry name" value="GCP_N"/>
</dbReference>
<organism evidence="8 9">
    <name type="scientific">Symbiodinium natans</name>
    <dbReference type="NCBI Taxonomy" id="878477"/>
    <lineage>
        <taxon>Eukaryota</taxon>
        <taxon>Sar</taxon>
        <taxon>Alveolata</taxon>
        <taxon>Dinophyceae</taxon>
        <taxon>Suessiales</taxon>
        <taxon>Symbiodiniaceae</taxon>
        <taxon>Symbiodinium</taxon>
    </lineage>
</organism>
<feature type="domain" description="Gamma tubulin complex component C-terminal" evidence="6">
    <location>
        <begin position="454"/>
        <end position="785"/>
    </location>
</feature>
<dbReference type="InterPro" id="IPR040457">
    <property type="entry name" value="GCP_C"/>
</dbReference>
<keyword evidence="3" id="KW-0963">Cytoplasm</keyword>
<dbReference type="GO" id="GO:0000930">
    <property type="term" value="C:gamma-tubulin complex"/>
    <property type="evidence" value="ECO:0007669"/>
    <property type="project" value="TreeGrafter"/>
</dbReference>
<dbReference type="InterPro" id="IPR042241">
    <property type="entry name" value="GCP_C_sf"/>
</dbReference>
<dbReference type="Pfam" id="PF17681">
    <property type="entry name" value="GCP_N_terminal"/>
    <property type="match status" value="1"/>
</dbReference>
<accession>A0A812J9F3</accession>
<dbReference type="GO" id="GO:0051225">
    <property type="term" value="P:spindle assembly"/>
    <property type="evidence" value="ECO:0007669"/>
    <property type="project" value="TreeGrafter"/>
</dbReference>
<dbReference type="Gene3D" id="1.20.120.1900">
    <property type="entry name" value="Gamma-tubulin complex, C-terminal domain"/>
    <property type="match status" value="1"/>
</dbReference>
<sequence>MQALVRSLVRSELGSADGDRDQPGQALFLQIFQQLSSAPASGVGAAEEAAVEDLIAQHLQGLRKNDRGLDRHLRFQGLKNRLSKRCDRSVLALLFLLRGDAFAGDARAPLSFTHRPRLQNAGVSKEHSSERTVEVGWQLGGGAPTVLLEAKLVRDLLFALQGVSSDCFKLNASFEVDPAVILTRPAWVVSQRVLELATLHVRLAGTKEDSKESTEGLLQQALCEALREQLQDYYEMLALLMSKKLSLRGLWAWLLAPLARLSFLASLSEASRGVFGGAVASMVLAFAQSGDAQVQQKATRILSSVVRPLLAMIRAWMSEGELQDPFGEFFVVATSVPIQDLWTHMYRLELEMVPSFLTLELARKILLTGKSVNFIRLCCPGQGWSRLGAALLDTPELDSDMQELGELPGHEGKERKELLQTGGTLLRGLAGRVEHAAQQTNEHLVKLLMERYALGEHAMALRRFLLLGQGDFVECLMDAMQQELNAEAGTIQRHQLMGLLDMALRQSNAQFCSSDVLARLGVKLLSPSDGECGWDIFLLDYSIDTPLHVVFTPAAMQKYDRAFAFLWKLRRVSHALATSWNQHMTLQRHLSSLAAQTVCVPLPELGPTLHRFACLRHELHHFVQNIQSYVMFEVLDTSWAKLHAGWRTCSDLDEVISQHERYLVNIEEGAFLAKGCEAVLSSITALLSLALEFCQLQDQACAACFEAAEAMMEVDDVASVFQALRSQPFARSLAECRAQLDGVASAFSMKLQELLQSLEEGPERPEVRVLDFSFLCSRLDFNGYYERQATSPRAGLG</sequence>
<dbReference type="Pfam" id="PF04130">
    <property type="entry name" value="GCP_C_terminal"/>
    <property type="match status" value="1"/>
</dbReference>
<protein>
    <submittedName>
        <fullName evidence="8">GCP3 protein</fullName>
    </submittedName>
</protein>
<keyword evidence="4" id="KW-0493">Microtubule</keyword>
<dbReference type="GO" id="GO:0005874">
    <property type="term" value="C:microtubule"/>
    <property type="evidence" value="ECO:0007669"/>
    <property type="project" value="UniProtKB-KW"/>
</dbReference>
<dbReference type="GO" id="GO:0007020">
    <property type="term" value="P:microtubule nucleation"/>
    <property type="evidence" value="ECO:0007669"/>
    <property type="project" value="InterPro"/>
</dbReference>
<evidence type="ECO:0000259" key="6">
    <source>
        <dbReference type="Pfam" id="PF04130"/>
    </source>
</evidence>
<evidence type="ECO:0000259" key="7">
    <source>
        <dbReference type="Pfam" id="PF17681"/>
    </source>
</evidence>
<keyword evidence="5" id="KW-0206">Cytoskeleton</keyword>
<name>A0A812J9F3_9DINO</name>
<dbReference type="PANTHER" id="PTHR19302">
    <property type="entry name" value="GAMMA TUBULIN COMPLEX PROTEIN"/>
    <property type="match status" value="1"/>
</dbReference>
<dbReference type="GO" id="GO:0051321">
    <property type="term" value="P:meiotic cell cycle"/>
    <property type="evidence" value="ECO:0007669"/>
    <property type="project" value="TreeGrafter"/>
</dbReference>
<dbReference type="GO" id="GO:0000278">
    <property type="term" value="P:mitotic cell cycle"/>
    <property type="evidence" value="ECO:0007669"/>
    <property type="project" value="TreeGrafter"/>
</dbReference>
<dbReference type="GO" id="GO:0000922">
    <property type="term" value="C:spindle pole"/>
    <property type="evidence" value="ECO:0007669"/>
    <property type="project" value="InterPro"/>
</dbReference>
<comment type="caution">
    <text evidence="8">The sequence shown here is derived from an EMBL/GenBank/DDBJ whole genome shotgun (WGS) entry which is preliminary data.</text>
</comment>
<comment type="similarity">
    <text evidence="2">Belongs to the TUBGCP family.</text>
</comment>
<reference evidence="8" key="1">
    <citation type="submission" date="2021-02" db="EMBL/GenBank/DDBJ databases">
        <authorList>
            <person name="Dougan E. K."/>
            <person name="Rhodes N."/>
            <person name="Thang M."/>
            <person name="Chan C."/>
        </authorList>
    </citation>
    <scope>NUCLEOTIDE SEQUENCE</scope>
</reference>
<dbReference type="GO" id="GO:0031122">
    <property type="term" value="P:cytoplasmic microtubule organization"/>
    <property type="evidence" value="ECO:0007669"/>
    <property type="project" value="TreeGrafter"/>
</dbReference>
<dbReference type="AlphaFoldDB" id="A0A812J9F3"/>
<dbReference type="OrthoDB" id="5860513at2759"/>
<dbReference type="InterPro" id="IPR007259">
    <property type="entry name" value="GCP"/>
</dbReference>
<evidence type="ECO:0000256" key="5">
    <source>
        <dbReference type="ARBA" id="ARBA00023212"/>
    </source>
</evidence>
<dbReference type="Proteomes" id="UP000604046">
    <property type="component" value="Unassembled WGS sequence"/>
</dbReference>
<evidence type="ECO:0000256" key="3">
    <source>
        <dbReference type="ARBA" id="ARBA00022490"/>
    </source>
</evidence>